<dbReference type="PANTHER" id="PTHR24121">
    <property type="entry name" value="NO MECHANORECEPTOR POTENTIAL C, ISOFORM D-RELATED"/>
    <property type="match status" value="1"/>
</dbReference>
<reference evidence="3" key="1">
    <citation type="submission" date="2016-11" db="UniProtKB">
        <authorList>
            <consortium name="WormBaseParasite"/>
        </authorList>
    </citation>
    <scope>IDENTIFICATION</scope>
</reference>
<feature type="compositionally biased region" description="Polar residues" evidence="1">
    <location>
        <begin position="1"/>
        <end position="22"/>
    </location>
</feature>
<dbReference type="SMART" id="SM00248">
    <property type="entry name" value="ANK"/>
    <property type="match status" value="9"/>
</dbReference>
<name>A0A1I8IY68_9PLAT</name>
<dbReference type="SUPFAM" id="SSF48403">
    <property type="entry name" value="Ankyrin repeat"/>
    <property type="match status" value="2"/>
</dbReference>
<dbReference type="PANTHER" id="PTHR24121:SF23">
    <property type="entry name" value="NO MECHANORECEPTOR POTENTIAL C, ISOFORM H"/>
    <property type="match status" value="1"/>
</dbReference>
<evidence type="ECO:0000313" key="2">
    <source>
        <dbReference type="Proteomes" id="UP000095280"/>
    </source>
</evidence>
<organism evidence="2 3">
    <name type="scientific">Macrostomum lignano</name>
    <dbReference type="NCBI Taxonomy" id="282301"/>
    <lineage>
        <taxon>Eukaryota</taxon>
        <taxon>Metazoa</taxon>
        <taxon>Spiralia</taxon>
        <taxon>Lophotrochozoa</taxon>
        <taxon>Platyhelminthes</taxon>
        <taxon>Rhabditophora</taxon>
        <taxon>Macrostomorpha</taxon>
        <taxon>Macrostomida</taxon>
        <taxon>Macrostomidae</taxon>
        <taxon>Macrostomum</taxon>
    </lineage>
</organism>
<dbReference type="WBParaSite" id="maker-uti_cns_0019031-snap-gene-0.1-mRNA-1">
    <property type="protein sequence ID" value="maker-uti_cns_0019031-snap-gene-0.1-mRNA-1"/>
    <property type="gene ID" value="maker-uti_cns_0019031-snap-gene-0.1"/>
</dbReference>
<keyword evidence="2" id="KW-1185">Reference proteome</keyword>
<protein>
    <submittedName>
        <fullName evidence="3">ANK_REP_REGION domain-containing protein</fullName>
    </submittedName>
</protein>
<sequence length="613" mass="68331">RISNSAQHISSVSTSAATQPPLSSRRHSCSSMAERALSPSEFSEYEASQHLFRQIKQAVAAGDERLTDDLLFQVSESIVGPGEDFAKGVIFAAARDRDGLPVLRLLEMGHGVDIFRLVDSDGDSVTHLAAKSQTAETMEFLKQKLQAAEADWNPFEARDSRQKTVMHRAAENLTDHGSTFQWLMFELEADCLTDRDANNNTVIHTAAEFQKAESMQFIKEKMNGVECFKLRGINNMTAVHCAACNEVSSSTLEWLVNELGPDCLTDRDANNDTVIHIAAQFQKAESMQFIKEKMNGVECFKLRGRQNMTSVHRAACNAVSSSALEWLVNELGPDCLTDGDAKHLTVIHTAAEFQRAESMQFIKEKMNGVECFKLRGFNNRTAVHWAACNAVSSSALEWLRCNNNTVIHIAAQFQKAESMQFIKEKMNGVECFKLRGCCKHDYSALAACNEVSSSTLEWLVNELGRDCLTDRNANSDTVIHVAAAFQKAKSMQFIKEKMNGVECFKLRRMNKMTAVHCAAGNAVSSSALEWLVNELGPDCLTDRDADNDTVIHIAAQFQKAKINAVHQREDEWSRVFQAEKNEQNDCSALCCWQCCEQLSTRVAGERARTRLSH</sequence>
<dbReference type="InterPro" id="IPR036770">
    <property type="entry name" value="Ankyrin_rpt-contain_sf"/>
</dbReference>
<feature type="region of interest" description="Disordered" evidence="1">
    <location>
        <begin position="1"/>
        <end position="30"/>
    </location>
</feature>
<dbReference type="Gene3D" id="1.25.40.20">
    <property type="entry name" value="Ankyrin repeat-containing domain"/>
    <property type="match status" value="4"/>
</dbReference>
<evidence type="ECO:0000313" key="3">
    <source>
        <dbReference type="WBParaSite" id="maker-uti_cns_0019031-snap-gene-0.1-mRNA-1"/>
    </source>
</evidence>
<dbReference type="Proteomes" id="UP000095280">
    <property type="component" value="Unplaced"/>
</dbReference>
<dbReference type="InterPro" id="IPR002110">
    <property type="entry name" value="Ankyrin_rpt"/>
</dbReference>
<evidence type="ECO:0000256" key="1">
    <source>
        <dbReference type="SAM" id="MobiDB-lite"/>
    </source>
</evidence>
<dbReference type="AlphaFoldDB" id="A0A1I8IY68"/>
<accession>A0A1I8IY68</accession>
<proteinExistence type="predicted"/>